<dbReference type="PANTHER" id="PTHR18919:SF107">
    <property type="entry name" value="ACETYL-COA ACETYLTRANSFERASE, CYTOSOLIC"/>
    <property type="match status" value="1"/>
</dbReference>
<evidence type="ECO:0000256" key="1">
    <source>
        <dbReference type="ARBA" id="ARBA00010982"/>
    </source>
</evidence>
<keyword evidence="5" id="KW-0442">Lipid degradation</keyword>
<dbReference type="NCBIfam" id="NF006516">
    <property type="entry name" value="PRK08963.1"/>
    <property type="match status" value="1"/>
</dbReference>
<gene>
    <name evidence="12" type="ORF">IB75_09215</name>
</gene>
<evidence type="ECO:0000256" key="8">
    <source>
        <dbReference type="PIRSR" id="PIRSR000429-1"/>
    </source>
</evidence>
<evidence type="ECO:0000256" key="9">
    <source>
        <dbReference type="RuleBase" id="RU003557"/>
    </source>
</evidence>
<dbReference type="InterPro" id="IPR002155">
    <property type="entry name" value="Thiolase"/>
</dbReference>
<dbReference type="SUPFAM" id="SSF53901">
    <property type="entry name" value="Thiolase-like"/>
    <property type="match status" value="2"/>
</dbReference>
<evidence type="ECO:0000259" key="11">
    <source>
        <dbReference type="Pfam" id="PF02803"/>
    </source>
</evidence>
<sequence length="430" mass="45879">MNKSRHAVIVAGLRTPFAKRRTALKHFSPLGLGKLVCGELLERVDIDPRTVEQVVFGQVIPSLQAPNVAREIVLGLGMPAEIPAYTVSKACITSYQTTVNVLEAIQEGAIECGIAGGTESASDVPIAVSKPFQEALHEAASAKTLLQRLAAFKEISLRDLRPRPPAIAEPTTGETMGEAGERMAKENGISRQAQDEFARRSHQHAAQAWREGKFSEEVMAVPIPPEFTDTLEEDNLLRPESDLADYAKLNPVFDRKYGSVTAGNSSPLTDGASALLLMNEAKARALGMPILGKIRSYAFAALDPFDQLLLGPAYATPIALERAGMTLADMDVIDMHEAFAATTLSTIQAFESVSFAREKLNRSQPIGEVDWDKLNVNGGSIAMGHPFAATGAREIAQTLGELKRRGGGVALCTACAAGGMGAAMVLEVTS</sequence>
<dbReference type="CDD" id="cd00751">
    <property type="entry name" value="thiolase"/>
    <property type="match status" value="1"/>
</dbReference>
<dbReference type="InterPro" id="IPR020613">
    <property type="entry name" value="Thiolase_CS"/>
</dbReference>
<dbReference type="AlphaFoldDB" id="A0A0E2Z1D5"/>
<feature type="active site" description="Proton acceptor" evidence="8">
    <location>
        <position position="415"/>
    </location>
</feature>
<dbReference type="EMBL" id="JPGN01000055">
    <property type="protein sequence ID" value="KFI19319.1"/>
    <property type="molecule type" value="Genomic_DNA"/>
</dbReference>
<dbReference type="InterPro" id="IPR020617">
    <property type="entry name" value="Thiolase_C"/>
</dbReference>
<keyword evidence="2" id="KW-0963">Cytoplasm</keyword>
<keyword evidence="4" id="KW-0276">Fatty acid metabolism</keyword>
<proteinExistence type="inferred from homology"/>
<feature type="domain" description="Thiolase C-terminal" evidence="11">
    <location>
        <begin position="289"/>
        <end position="427"/>
    </location>
</feature>
<keyword evidence="6" id="KW-0443">Lipid metabolism</keyword>
<dbReference type="GO" id="GO:0006631">
    <property type="term" value="P:fatty acid metabolic process"/>
    <property type="evidence" value="ECO:0007669"/>
    <property type="project" value="UniProtKB-KW"/>
</dbReference>
<keyword evidence="7 9" id="KW-0012">Acyltransferase</keyword>
<name>A0A0E2Z1D5_9GAMM</name>
<dbReference type="PANTHER" id="PTHR18919">
    <property type="entry name" value="ACETYL-COA C-ACYLTRANSFERASE"/>
    <property type="match status" value="1"/>
</dbReference>
<evidence type="ECO:0000256" key="3">
    <source>
        <dbReference type="ARBA" id="ARBA00022679"/>
    </source>
</evidence>
<dbReference type="PROSITE" id="PS00737">
    <property type="entry name" value="THIOLASE_2"/>
    <property type="match status" value="1"/>
</dbReference>
<dbReference type="FunFam" id="3.40.47.10:FF:000011">
    <property type="entry name" value="3-ketoacyl-CoA thiolase"/>
    <property type="match status" value="1"/>
</dbReference>
<dbReference type="PROSITE" id="PS00099">
    <property type="entry name" value="THIOLASE_3"/>
    <property type="match status" value="1"/>
</dbReference>
<evidence type="ECO:0000256" key="6">
    <source>
        <dbReference type="ARBA" id="ARBA00023098"/>
    </source>
</evidence>
<dbReference type="PIRSF" id="PIRSF000429">
    <property type="entry name" value="Ac-CoA_Ac_transf"/>
    <property type="match status" value="1"/>
</dbReference>
<evidence type="ECO:0000259" key="10">
    <source>
        <dbReference type="Pfam" id="PF00108"/>
    </source>
</evidence>
<dbReference type="OrthoDB" id="1402717at2"/>
<reference evidence="12 13" key="1">
    <citation type="submission" date="2014-07" db="EMBL/GenBank/DDBJ databases">
        <title>Comparative analysis of Nitrosococcus oceani genome inventories of strains from Pacific and Atlantic gyres.</title>
        <authorList>
            <person name="Lim C.K."/>
            <person name="Wang L."/>
            <person name="Sayavedra-Soto L.A."/>
            <person name="Klotz M.G."/>
        </authorList>
    </citation>
    <scope>NUCLEOTIDE SEQUENCE [LARGE SCALE GENOMIC DNA]</scope>
    <source>
        <strain evidence="12 13">C-27</strain>
    </source>
</reference>
<evidence type="ECO:0000256" key="2">
    <source>
        <dbReference type="ARBA" id="ARBA00022490"/>
    </source>
</evidence>
<comment type="caution">
    <text evidence="12">The sequence shown here is derived from an EMBL/GenBank/DDBJ whole genome shotgun (WGS) entry which is preliminary data.</text>
</comment>
<evidence type="ECO:0000256" key="5">
    <source>
        <dbReference type="ARBA" id="ARBA00022963"/>
    </source>
</evidence>
<dbReference type="NCBIfam" id="TIGR01930">
    <property type="entry name" value="AcCoA-C-Actrans"/>
    <property type="match status" value="1"/>
</dbReference>
<organism evidence="12 13">
    <name type="scientific">Nitrosococcus oceani C-27</name>
    <dbReference type="NCBI Taxonomy" id="314279"/>
    <lineage>
        <taxon>Bacteria</taxon>
        <taxon>Pseudomonadati</taxon>
        <taxon>Pseudomonadota</taxon>
        <taxon>Gammaproteobacteria</taxon>
        <taxon>Chromatiales</taxon>
        <taxon>Chromatiaceae</taxon>
        <taxon>Nitrosococcus</taxon>
    </lineage>
</organism>
<dbReference type="GO" id="GO:0016042">
    <property type="term" value="P:lipid catabolic process"/>
    <property type="evidence" value="ECO:0007669"/>
    <property type="project" value="UniProtKB-KW"/>
</dbReference>
<dbReference type="Pfam" id="PF02803">
    <property type="entry name" value="Thiolase_C"/>
    <property type="match status" value="1"/>
</dbReference>
<dbReference type="InterPro" id="IPR020616">
    <property type="entry name" value="Thiolase_N"/>
</dbReference>
<dbReference type="InterPro" id="IPR016039">
    <property type="entry name" value="Thiolase-like"/>
</dbReference>
<feature type="domain" description="Thiolase N-terminal" evidence="10">
    <location>
        <begin position="8"/>
        <end position="280"/>
    </location>
</feature>
<comment type="similarity">
    <text evidence="1 9">Belongs to the thiolase-like superfamily. Thiolase family.</text>
</comment>
<dbReference type="Pfam" id="PF00108">
    <property type="entry name" value="Thiolase_N"/>
    <property type="match status" value="1"/>
</dbReference>
<dbReference type="HOGENOM" id="CLU_031026_2_0_6"/>
<dbReference type="GO" id="GO:0003988">
    <property type="term" value="F:acetyl-CoA C-acyltransferase activity"/>
    <property type="evidence" value="ECO:0007669"/>
    <property type="project" value="UniProtKB-ARBA"/>
</dbReference>
<evidence type="ECO:0000313" key="12">
    <source>
        <dbReference type="EMBL" id="KFI19319.1"/>
    </source>
</evidence>
<dbReference type="InterPro" id="IPR020610">
    <property type="entry name" value="Thiolase_AS"/>
</dbReference>
<feature type="active site" description="Proton acceptor" evidence="8">
    <location>
        <position position="385"/>
    </location>
</feature>
<evidence type="ECO:0000256" key="7">
    <source>
        <dbReference type="ARBA" id="ARBA00023315"/>
    </source>
</evidence>
<dbReference type="GO" id="GO:0005829">
    <property type="term" value="C:cytosol"/>
    <property type="evidence" value="ECO:0007669"/>
    <property type="project" value="TreeGrafter"/>
</dbReference>
<dbReference type="Gene3D" id="3.40.47.10">
    <property type="match status" value="1"/>
</dbReference>
<protein>
    <submittedName>
        <fullName evidence="12">3-ketoacyl-CoA thiolase</fullName>
    </submittedName>
</protein>
<keyword evidence="3 9" id="KW-0808">Transferase</keyword>
<evidence type="ECO:0000256" key="4">
    <source>
        <dbReference type="ARBA" id="ARBA00022832"/>
    </source>
</evidence>
<evidence type="ECO:0000313" key="13">
    <source>
        <dbReference type="Proteomes" id="UP000028839"/>
    </source>
</evidence>
<feature type="active site" description="Acyl-thioester intermediate" evidence="8">
    <location>
        <position position="91"/>
    </location>
</feature>
<dbReference type="Proteomes" id="UP000028839">
    <property type="component" value="Unassembled WGS sequence"/>
</dbReference>
<accession>A0A0E2Z1D5</accession>